<evidence type="ECO:0000259" key="11">
    <source>
        <dbReference type="PROSITE" id="PS51192"/>
    </source>
</evidence>
<proteinExistence type="predicted"/>
<keyword evidence="8" id="KW-0175">Coiled coil</keyword>
<dbReference type="InterPro" id="IPR013083">
    <property type="entry name" value="Znf_RING/FYVE/PHD"/>
</dbReference>
<dbReference type="Proteomes" id="UP000305067">
    <property type="component" value="Unassembled WGS sequence"/>
</dbReference>
<dbReference type="EMBL" id="ML178838">
    <property type="protein sequence ID" value="TFK98674.1"/>
    <property type="molecule type" value="Genomic_DNA"/>
</dbReference>
<evidence type="ECO:0000256" key="2">
    <source>
        <dbReference type="ARBA" id="ARBA00022741"/>
    </source>
</evidence>
<dbReference type="Gene3D" id="3.30.40.10">
    <property type="entry name" value="Zinc/RING finger domain, C3HC4 (zinc finger)"/>
    <property type="match status" value="1"/>
</dbReference>
<dbReference type="PANTHER" id="PTHR45865">
    <property type="entry name" value="E3 UBIQUITIN-PROTEIN LIGASE SHPRH FAMILY MEMBER"/>
    <property type="match status" value="1"/>
</dbReference>
<evidence type="ECO:0000256" key="8">
    <source>
        <dbReference type="SAM" id="Coils"/>
    </source>
</evidence>
<dbReference type="AlphaFoldDB" id="A0A5C3Q9C4"/>
<keyword evidence="6" id="KW-0067">ATP-binding</keyword>
<dbReference type="InterPro" id="IPR001841">
    <property type="entry name" value="Znf_RING"/>
</dbReference>
<feature type="coiled-coil region" evidence="8">
    <location>
        <begin position="789"/>
        <end position="817"/>
    </location>
</feature>
<dbReference type="PROSITE" id="PS00518">
    <property type="entry name" value="ZF_RING_1"/>
    <property type="match status" value="1"/>
</dbReference>
<dbReference type="GO" id="GO:0016787">
    <property type="term" value="F:hydrolase activity"/>
    <property type="evidence" value="ECO:0007669"/>
    <property type="project" value="UniProtKB-KW"/>
</dbReference>
<dbReference type="Pfam" id="PF00176">
    <property type="entry name" value="SNF2-rel_dom"/>
    <property type="match status" value="1"/>
</dbReference>
<feature type="compositionally biased region" description="Basic residues" evidence="9">
    <location>
        <begin position="130"/>
        <end position="141"/>
    </location>
</feature>
<dbReference type="GO" id="GO:0006974">
    <property type="term" value="P:DNA damage response"/>
    <property type="evidence" value="ECO:0007669"/>
    <property type="project" value="TreeGrafter"/>
</dbReference>
<evidence type="ECO:0000256" key="9">
    <source>
        <dbReference type="SAM" id="MobiDB-lite"/>
    </source>
</evidence>
<evidence type="ECO:0000256" key="5">
    <source>
        <dbReference type="ARBA" id="ARBA00022833"/>
    </source>
</evidence>
<feature type="domain" description="RING-type" evidence="10">
    <location>
        <begin position="898"/>
        <end position="938"/>
    </location>
</feature>
<dbReference type="PANTHER" id="PTHR45865:SF1">
    <property type="entry name" value="E3 UBIQUITIN-PROTEIN LIGASE SHPRH"/>
    <property type="match status" value="1"/>
</dbReference>
<dbReference type="InterPro" id="IPR017907">
    <property type="entry name" value="Znf_RING_CS"/>
</dbReference>
<evidence type="ECO:0000256" key="6">
    <source>
        <dbReference type="ARBA" id="ARBA00022840"/>
    </source>
</evidence>
<dbReference type="GO" id="GO:0061630">
    <property type="term" value="F:ubiquitin protein ligase activity"/>
    <property type="evidence" value="ECO:0007669"/>
    <property type="project" value="TreeGrafter"/>
</dbReference>
<dbReference type="GO" id="GO:0000209">
    <property type="term" value="P:protein polyubiquitination"/>
    <property type="evidence" value="ECO:0007669"/>
    <property type="project" value="TreeGrafter"/>
</dbReference>
<feature type="region of interest" description="Disordered" evidence="9">
    <location>
        <begin position="130"/>
        <end position="149"/>
    </location>
</feature>
<dbReference type="Gene3D" id="3.40.50.10810">
    <property type="entry name" value="Tandem AAA-ATPase domain"/>
    <property type="match status" value="1"/>
</dbReference>
<accession>A0A5C3Q9C4</accession>
<dbReference type="InterPro" id="IPR049730">
    <property type="entry name" value="SNF2/RAD54-like_C"/>
</dbReference>
<dbReference type="PROSITE" id="PS51192">
    <property type="entry name" value="HELICASE_ATP_BIND_1"/>
    <property type="match status" value="1"/>
</dbReference>
<keyword evidence="5" id="KW-0862">Zinc</keyword>
<feature type="non-terminal residue" evidence="12">
    <location>
        <position position="1211"/>
    </location>
</feature>
<evidence type="ECO:0000256" key="1">
    <source>
        <dbReference type="ARBA" id="ARBA00022723"/>
    </source>
</evidence>
<dbReference type="GO" id="GO:0005524">
    <property type="term" value="F:ATP binding"/>
    <property type="evidence" value="ECO:0007669"/>
    <property type="project" value="InterPro"/>
</dbReference>
<dbReference type="GO" id="GO:0008270">
    <property type="term" value="F:zinc ion binding"/>
    <property type="evidence" value="ECO:0007669"/>
    <property type="project" value="UniProtKB-KW"/>
</dbReference>
<dbReference type="GO" id="GO:0005634">
    <property type="term" value="C:nucleus"/>
    <property type="evidence" value="ECO:0007669"/>
    <property type="project" value="TreeGrafter"/>
</dbReference>
<dbReference type="Pfam" id="PF00097">
    <property type="entry name" value="zf-C3HC4"/>
    <property type="match status" value="1"/>
</dbReference>
<evidence type="ECO:0000256" key="7">
    <source>
        <dbReference type="PROSITE-ProRule" id="PRU00175"/>
    </source>
</evidence>
<name>A0A5C3Q9C4_9AGAR</name>
<dbReference type="STRING" id="1884261.A0A5C3Q9C4"/>
<evidence type="ECO:0000313" key="12">
    <source>
        <dbReference type="EMBL" id="TFK98674.1"/>
    </source>
</evidence>
<keyword evidence="1" id="KW-0479">Metal-binding</keyword>
<evidence type="ECO:0000256" key="3">
    <source>
        <dbReference type="ARBA" id="ARBA00022771"/>
    </source>
</evidence>
<evidence type="ECO:0000313" key="13">
    <source>
        <dbReference type="Proteomes" id="UP000305067"/>
    </source>
</evidence>
<dbReference type="InterPro" id="IPR018957">
    <property type="entry name" value="Znf_C3HC4_RING-type"/>
</dbReference>
<dbReference type="CDD" id="cd18793">
    <property type="entry name" value="SF2_C_SNF"/>
    <property type="match status" value="1"/>
</dbReference>
<feature type="region of interest" description="Disordered" evidence="9">
    <location>
        <begin position="952"/>
        <end position="978"/>
    </location>
</feature>
<gene>
    <name evidence="12" type="ORF">BDV98DRAFT_489518</name>
</gene>
<dbReference type="SMART" id="SM00487">
    <property type="entry name" value="DEXDc"/>
    <property type="match status" value="1"/>
</dbReference>
<dbReference type="InterPro" id="IPR027417">
    <property type="entry name" value="P-loop_NTPase"/>
</dbReference>
<dbReference type="Gene3D" id="3.40.50.300">
    <property type="entry name" value="P-loop containing nucleotide triphosphate hydrolases"/>
    <property type="match status" value="1"/>
</dbReference>
<keyword evidence="2" id="KW-0547">Nucleotide-binding</keyword>
<dbReference type="InterPro" id="IPR000330">
    <property type="entry name" value="SNF2_N"/>
</dbReference>
<feature type="domain" description="Helicase ATP-binding" evidence="11">
    <location>
        <begin position="26"/>
        <end position="265"/>
    </location>
</feature>
<keyword evidence="13" id="KW-1185">Reference proteome</keyword>
<sequence>FWKEVYCGNGSVFFNMFSGTLELERSKVHESSMGAILAEEPGLGKTMETIALMTLNKAPVTRGPTNTYFDKEVNVDVAEVQTTLIVTPPALAVQWKEELAKHAPTLKVYMYQGYEKLEVPITKDDVEALKKKRKMKSKKNSKAREDPVDEDEEEEVLEWVHFINQFDVCIVNYDVLRGDLYVARPPPSRPRRTDVIYRNLSRPRSPLVSVEWFRVVMDEVQMAKGTKTEEMVSLLPRLSSLAVSGTPARSQIADLLHVFRFLRVEGIESTRAWNQLLKPQYQHFFIELCQRYAIRTMKSAVKDELTIPKQTRYVVGIRMNAIERQVYDQTLDQLLEMLGLDARGVAATENWEVDPVLLRSMIRRLRGICTHPQVGQLQNTVGKMSKPGKLKSMSDVLQDMKEQTWKDLMEASRQKVQSQTKLAQLLLQSQRNHKGRMAALEQLLFVEKDARALIDEIQVPIDEVNKLLNGLRSGTSTPTSDDVDVESDDEEQLITAKGKGKARALEIDLDADGIDPDNADKAKIKEAVSKRGALRTRLREIRVLLHHVKFLQGDAYNSLGAGKQVEEEEAYGAADGIRRQLLIVHEQAAQRAMEQLTEHAQASKISLESLQLKSPLFDPDPKHAKSFPLEEADDFIEVVLNKQSAVLTEWRGQIIALLVEKMTPGDDEADGQEYQRALDSQVEAEARMQAYTALLADRKECLINERTLLAAHDAREKHLRNTRAAAKAAQALDNFGIEITEDAKTEQETLLLGLNMERKALVQAMNGRALKSIQVGMNSAVNSMRKNSAKEYAQELVAQLRELISTQEEMNAILEADLARIRKAFNERVQYFAQLQEISDSVADPEIEGRTDDAIEGCRAELVVLSAFINERRARYRYLSNLSGSNQTGKAAQEEETCILCCCEFRRGYITQCAHSFCEVCLKLWVKRKDGKTCPVCRSPIDPADIRRFSIDAPEPEEEPAKTTKKSIASATGETAPVSRRSVEYNSIDAKTLKSIQEQPVDGSFSEKIQTLVQHLLYIQEQEQEAKSIIFSAWADSLRIVEYALKINGLKSIRVDQNRKNPNAAQQFAQDPTLSVLLLHGEKENAGLNVTCASRVFLLESVVHHGFEIQAIARIDRMGQTRPTEVYCYYAEDTIEKNILDLAARTGVSLYTKQNASGIMNVTELDKVGTGTKKNIDAHGKNQKGDFIFKVDDMLAILFPHMYEDVEFLVP</sequence>
<dbReference type="OrthoDB" id="5330228at2759"/>
<feature type="non-terminal residue" evidence="12">
    <location>
        <position position="1"/>
    </location>
</feature>
<organism evidence="12 13">
    <name type="scientific">Pterulicium gracile</name>
    <dbReference type="NCBI Taxonomy" id="1884261"/>
    <lineage>
        <taxon>Eukaryota</taxon>
        <taxon>Fungi</taxon>
        <taxon>Dikarya</taxon>
        <taxon>Basidiomycota</taxon>
        <taxon>Agaricomycotina</taxon>
        <taxon>Agaricomycetes</taxon>
        <taxon>Agaricomycetidae</taxon>
        <taxon>Agaricales</taxon>
        <taxon>Pleurotineae</taxon>
        <taxon>Pterulaceae</taxon>
        <taxon>Pterulicium</taxon>
    </lineage>
</organism>
<dbReference type="PROSITE" id="PS50089">
    <property type="entry name" value="ZF_RING_2"/>
    <property type="match status" value="1"/>
</dbReference>
<dbReference type="InterPro" id="IPR014001">
    <property type="entry name" value="Helicase_ATP-bd"/>
</dbReference>
<keyword evidence="4" id="KW-0378">Hydrolase</keyword>
<dbReference type="SUPFAM" id="SSF52540">
    <property type="entry name" value="P-loop containing nucleoside triphosphate hydrolases"/>
    <property type="match status" value="2"/>
</dbReference>
<dbReference type="InterPro" id="IPR052583">
    <property type="entry name" value="ATP-helicase/E3_Ub-Ligase"/>
</dbReference>
<protein>
    <submittedName>
        <fullName evidence="12">SNF2 family N-terminal domain-containing protein</fullName>
    </submittedName>
</protein>
<keyword evidence="3 7" id="KW-0863">Zinc-finger</keyword>
<dbReference type="SUPFAM" id="SSF57850">
    <property type="entry name" value="RING/U-box"/>
    <property type="match status" value="1"/>
</dbReference>
<dbReference type="InterPro" id="IPR059033">
    <property type="entry name" value="C144_05_dom"/>
</dbReference>
<dbReference type="Pfam" id="PF26021">
    <property type="entry name" value="Ferritin_C144_05"/>
    <property type="match status" value="1"/>
</dbReference>
<evidence type="ECO:0000256" key="4">
    <source>
        <dbReference type="ARBA" id="ARBA00022801"/>
    </source>
</evidence>
<reference evidence="12 13" key="1">
    <citation type="journal article" date="2019" name="Nat. Ecol. Evol.">
        <title>Megaphylogeny resolves global patterns of mushroom evolution.</title>
        <authorList>
            <person name="Varga T."/>
            <person name="Krizsan K."/>
            <person name="Foldi C."/>
            <person name="Dima B."/>
            <person name="Sanchez-Garcia M."/>
            <person name="Sanchez-Ramirez S."/>
            <person name="Szollosi G.J."/>
            <person name="Szarkandi J.G."/>
            <person name="Papp V."/>
            <person name="Albert L."/>
            <person name="Andreopoulos W."/>
            <person name="Angelini C."/>
            <person name="Antonin V."/>
            <person name="Barry K.W."/>
            <person name="Bougher N.L."/>
            <person name="Buchanan P."/>
            <person name="Buyck B."/>
            <person name="Bense V."/>
            <person name="Catcheside P."/>
            <person name="Chovatia M."/>
            <person name="Cooper J."/>
            <person name="Damon W."/>
            <person name="Desjardin D."/>
            <person name="Finy P."/>
            <person name="Geml J."/>
            <person name="Haridas S."/>
            <person name="Hughes K."/>
            <person name="Justo A."/>
            <person name="Karasinski D."/>
            <person name="Kautmanova I."/>
            <person name="Kiss B."/>
            <person name="Kocsube S."/>
            <person name="Kotiranta H."/>
            <person name="LaButti K.M."/>
            <person name="Lechner B.E."/>
            <person name="Liimatainen K."/>
            <person name="Lipzen A."/>
            <person name="Lukacs Z."/>
            <person name="Mihaltcheva S."/>
            <person name="Morgado L.N."/>
            <person name="Niskanen T."/>
            <person name="Noordeloos M.E."/>
            <person name="Ohm R.A."/>
            <person name="Ortiz-Santana B."/>
            <person name="Ovrebo C."/>
            <person name="Racz N."/>
            <person name="Riley R."/>
            <person name="Savchenko A."/>
            <person name="Shiryaev A."/>
            <person name="Soop K."/>
            <person name="Spirin V."/>
            <person name="Szebenyi C."/>
            <person name="Tomsovsky M."/>
            <person name="Tulloss R.E."/>
            <person name="Uehling J."/>
            <person name="Grigoriev I.V."/>
            <person name="Vagvolgyi C."/>
            <person name="Papp T."/>
            <person name="Martin F.M."/>
            <person name="Miettinen O."/>
            <person name="Hibbett D.S."/>
            <person name="Nagy L.G."/>
        </authorList>
    </citation>
    <scope>NUCLEOTIDE SEQUENCE [LARGE SCALE GENOMIC DNA]</scope>
    <source>
        <strain evidence="12 13">CBS 309.79</strain>
    </source>
</reference>
<dbReference type="InterPro" id="IPR038718">
    <property type="entry name" value="SNF2-like_sf"/>
</dbReference>
<evidence type="ECO:0000259" key="10">
    <source>
        <dbReference type="PROSITE" id="PS50089"/>
    </source>
</evidence>